<dbReference type="SMART" id="SM00478">
    <property type="entry name" value="ENDO3c"/>
    <property type="match status" value="1"/>
</dbReference>
<dbReference type="GO" id="GO:0006284">
    <property type="term" value="P:base-excision repair"/>
    <property type="evidence" value="ECO:0007669"/>
    <property type="project" value="UniProtKB-UniRule"/>
</dbReference>
<dbReference type="Gene3D" id="3.90.79.10">
    <property type="entry name" value="Nucleoside Triphosphate Pyrophosphohydrolase"/>
    <property type="match status" value="1"/>
</dbReference>
<dbReference type="InterPro" id="IPR003651">
    <property type="entry name" value="Endonuclease3_FeS-loop_motif"/>
</dbReference>
<gene>
    <name evidence="16" type="ORF">D9V67_02840</name>
</gene>
<name>A0A4D6XV99_9GAMM</name>
<dbReference type="GO" id="GO:0006298">
    <property type="term" value="P:mismatch repair"/>
    <property type="evidence" value="ECO:0007669"/>
    <property type="project" value="TreeGrafter"/>
</dbReference>
<proteinExistence type="inferred from homology"/>
<comment type="function">
    <text evidence="2">Adenine glycosylase active on G-A mispairs. MutY also corrects error-prone DNA synthesis past GO lesions which are due to the oxidatively damaged form of guanine: 7,8-dihydro-8-oxoguanine (8-oxo-dGTP).</text>
</comment>
<keyword evidence="13 14" id="KW-0326">Glycosidase</keyword>
<dbReference type="EC" id="3.2.2.31" evidence="4 14"/>
<evidence type="ECO:0000313" key="16">
    <source>
        <dbReference type="EMBL" id="QCI20673.1"/>
    </source>
</evidence>
<dbReference type="SUPFAM" id="SSF55811">
    <property type="entry name" value="Nudix"/>
    <property type="match status" value="1"/>
</dbReference>
<keyword evidence="11" id="KW-0411">Iron-sulfur</keyword>
<dbReference type="Gene3D" id="1.10.1670.10">
    <property type="entry name" value="Helix-hairpin-Helix base-excision DNA repair enzymes (C-terminal)"/>
    <property type="match status" value="1"/>
</dbReference>
<comment type="cofactor">
    <cofactor evidence="14">
        <name>[4Fe-4S] cluster</name>
        <dbReference type="ChEBI" id="CHEBI:49883"/>
    </cofactor>
    <text evidence="14">Binds 1 [4Fe-4S] cluster.</text>
</comment>
<dbReference type="Proteomes" id="UP000298594">
    <property type="component" value="Chromosome"/>
</dbReference>
<dbReference type="GO" id="GO:0051539">
    <property type="term" value="F:4 iron, 4 sulfur cluster binding"/>
    <property type="evidence" value="ECO:0007669"/>
    <property type="project" value="UniProtKB-UniRule"/>
</dbReference>
<reference evidence="16 17" key="1">
    <citation type="submission" date="2018-12" db="EMBL/GenBank/DDBJ databases">
        <authorList>
            <person name="Chong R.A."/>
        </authorList>
    </citation>
    <scope>NUCLEOTIDE SEQUENCE [LARGE SCALE GENOMIC DNA]</scope>
    <source>
        <strain evidence="16 17">Bca</strain>
    </source>
</reference>
<feature type="domain" description="HhH-GPD" evidence="15">
    <location>
        <begin position="39"/>
        <end position="190"/>
    </location>
</feature>
<dbReference type="Pfam" id="PF10576">
    <property type="entry name" value="EndIII_4Fe-2S"/>
    <property type="match status" value="1"/>
</dbReference>
<keyword evidence="7" id="KW-0479">Metal-binding</keyword>
<dbReference type="SUPFAM" id="SSF48150">
    <property type="entry name" value="DNA-glycosylase"/>
    <property type="match status" value="1"/>
</dbReference>
<dbReference type="InterPro" id="IPR004035">
    <property type="entry name" value="Endouclease-III_FeS-bd_BS"/>
</dbReference>
<dbReference type="RefSeq" id="WP_158359945.1">
    <property type="nucleotide sequence ID" value="NZ_CP034879.1"/>
</dbReference>
<evidence type="ECO:0000256" key="5">
    <source>
        <dbReference type="ARBA" id="ARBA00022023"/>
    </source>
</evidence>
<dbReference type="Pfam" id="PF00730">
    <property type="entry name" value="HhH-GPD"/>
    <property type="match status" value="1"/>
</dbReference>
<comment type="similarity">
    <text evidence="3 14">Belongs to the Nth/MutY family.</text>
</comment>
<evidence type="ECO:0000256" key="8">
    <source>
        <dbReference type="ARBA" id="ARBA00022763"/>
    </source>
</evidence>
<dbReference type="PROSITE" id="PS00764">
    <property type="entry name" value="ENDONUCLEASE_III_1"/>
    <property type="match status" value="1"/>
</dbReference>
<dbReference type="NCBIfam" id="NF008132">
    <property type="entry name" value="PRK10880.1"/>
    <property type="match status" value="1"/>
</dbReference>
<comment type="catalytic activity">
    <reaction evidence="1 14">
        <text>Hydrolyzes free adenine bases from 7,8-dihydro-8-oxoguanine:adenine mismatched double-stranded DNA, leaving an apurinic site.</text>
        <dbReference type="EC" id="3.2.2.31"/>
    </reaction>
</comment>
<dbReference type="SMART" id="SM00525">
    <property type="entry name" value="FES"/>
    <property type="match status" value="1"/>
</dbReference>
<dbReference type="PANTHER" id="PTHR42944:SF1">
    <property type="entry name" value="ADENINE DNA GLYCOSYLASE"/>
    <property type="match status" value="1"/>
</dbReference>
<dbReference type="InterPro" id="IPR005760">
    <property type="entry name" value="A/G_AdeGlyc_MutY"/>
</dbReference>
<dbReference type="Pfam" id="PF14815">
    <property type="entry name" value="NUDIX_4"/>
    <property type="match status" value="1"/>
</dbReference>
<evidence type="ECO:0000256" key="4">
    <source>
        <dbReference type="ARBA" id="ARBA00012045"/>
    </source>
</evidence>
<evidence type="ECO:0000256" key="3">
    <source>
        <dbReference type="ARBA" id="ARBA00008343"/>
    </source>
</evidence>
<dbReference type="NCBIfam" id="TIGR01084">
    <property type="entry name" value="mutY"/>
    <property type="match status" value="1"/>
</dbReference>
<dbReference type="PANTHER" id="PTHR42944">
    <property type="entry name" value="ADENINE DNA GLYCOSYLASE"/>
    <property type="match status" value="1"/>
</dbReference>
<dbReference type="InterPro" id="IPR003265">
    <property type="entry name" value="HhH-GPD_domain"/>
</dbReference>
<dbReference type="InterPro" id="IPR004036">
    <property type="entry name" value="Endonuclease-III-like_CS2"/>
</dbReference>
<keyword evidence="8 14" id="KW-0227">DNA damage</keyword>
<dbReference type="GO" id="GO:0035485">
    <property type="term" value="F:adenine/guanine mispair binding"/>
    <property type="evidence" value="ECO:0007669"/>
    <property type="project" value="TreeGrafter"/>
</dbReference>
<evidence type="ECO:0000256" key="11">
    <source>
        <dbReference type="ARBA" id="ARBA00023014"/>
    </source>
</evidence>
<keyword evidence="6" id="KW-0004">4Fe-4S</keyword>
<evidence type="ECO:0000256" key="9">
    <source>
        <dbReference type="ARBA" id="ARBA00022801"/>
    </source>
</evidence>
<dbReference type="Gene3D" id="1.10.340.30">
    <property type="entry name" value="Hypothetical protein, domain 2"/>
    <property type="match status" value="1"/>
</dbReference>
<evidence type="ECO:0000256" key="2">
    <source>
        <dbReference type="ARBA" id="ARBA00002933"/>
    </source>
</evidence>
<dbReference type="PROSITE" id="PS01155">
    <property type="entry name" value="ENDONUCLEASE_III_2"/>
    <property type="match status" value="1"/>
</dbReference>
<dbReference type="AlphaFoldDB" id="A0A4D6XV99"/>
<evidence type="ECO:0000259" key="15">
    <source>
        <dbReference type="SMART" id="SM00478"/>
    </source>
</evidence>
<evidence type="ECO:0000256" key="10">
    <source>
        <dbReference type="ARBA" id="ARBA00023004"/>
    </source>
</evidence>
<dbReference type="OrthoDB" id="9802365at2"/>
<keyword evidence="9" id="KW-0378">Hydrolase</keyword>
<dbReference type="CDD" id="cd00056">
    <property type="entry name" value="ENDO3c"/>
    <property type="match status" value="1"/>
</dbReference>
<organism evidence="16 17">
    <name type="scientific">Buchnera aphidicola</name>
    <name type="common">Brachycaudus cardui</name>
    <dbReference type="NCBI Taxonomy" id="557993"/>
    <lineage>
        <taxon>Bacteria</taxon>
        <taxon>Pseudomonadati</taxon>
        <taxon>Pseudomonadota</taxon>
        <taxon>Gammaproteobacteria</taxon>
        <taxon>Enterobacterales</taxon>
        <taxon>Erwiniaceae</taxon>
        <taxon>Buchnera</taxon>
    </lineage>
</organism>
<dbReference type="InterPro" id="IPR023170">
    <property type="entry name" value="HhH_base_excis_C"/>
</dbReference>
<dbReference type="GO" id="GO:0032357">
    <property type="term" value="F:oxidized purine DNA binding"/>
    <property type="evidence" value="ECO:0007669"/>
    <property type="project" value="TreeGrafter"/>
</dbReference>
<dbReference type="CDD" id="cd03431">
    <property type="entry name" value="NUDIX_DNA_Glycosylase_C-MutY"/>
    <property type="match status" value="1"/>
</dbReference>
<dbReference type="InterPro" id="IPR029119">
    <property type="entry name" value="MutY_C"/>
</dbReference>
<dbReference type="FunFam" id="1.10.340.30:FF:000002">
    <property type="entry name" value="Adenine DNA glycosylase"/>
    <property type="match status" value="1"/>
</dbReference>
<accession>A0A4D6XV99</accession>
<dbReference type="InterPro" id="IPR011257">
    <property type="entry name" value="DNA_glycosylase"/>
</dbReference>
<evidence type="ECO:0000256" key="1">
    <source>
        <dbReference type="ARBA" id="ARBA00000843"/>
    </source>
</evidence>
<reference evidence="16 17" key="2">
    <citation type="submission" date="2019-05" db="EMBL/GenBank/DDBJ databases">
        <title>Genome evolution of the obligate endosymbiont Buchnera aphidicola.</title>
        <authorList>
            <person name="Moran N.A."/>
        </authorList>
    </citation>
    <scope>NUCLEOTIDE SEQUENCE [LARGE SCALE GENOMIC DNA]</scope>
    <source>
        <strain evidence="16 17">Bca</strain>
    </source>
</reference>
<dbReference type="InterPro" id="IPR044298">
    <property type="entry name" value="MIG/MutY"/>
</dbReference>
<evidence type="ECO:0000256" key="7">
    <source>
        <dbReference type="ARBA" id="ARBA00022723"/>
    </source>
</evidence>
<dbReference type="EMBL" id="CP034879">
    <property type="protein sequence ID" value="QCI20673.1"/>
    <property type="molecule type" value="Genomic_DNA"/>
</dbReference>
<evidence type="ECO:0000313" key="17">
    <source>
        <dbReference type="Proteomes" id="UP000298594"/>
    </source>
</evidence>
<evidence type="ECO:0000256" key="6">
    <source>
        <dbReference type="ARBA" id="ARBA00022485"/>
    </source>
</evidence>
<dbReference type="GO" id="GO:0046872">
    <property type="term" value="F:metal ion binding"/>
    <property type="evidence" value="ECO:0007669"/>
    <property type="project" value="UniProtKB-UniRule"/>
</dbReference>
<dbReference type="GO" id="GO:0034039">
    <property type="term" value="F:8-oxo-7,8-dihydroguanine DNA N-glycosylase activity"/>
    <property type="evidence" value="ECO:0007669"/>
    <property type="project" value="TreeGrafter"/>
</dbReference>
<evidence type="ECO:0000256" key="14">
    <source>
        <dbReference type="RuleBase" id="RU365096"/>
    </source>
</evidence>
<keyword evidence="10 14" id="KW-0408">Iron</keyword>
<sequence length="350" mass="41268">MTIYNFSQLVINWYHINGRKDLPWQKNKTLYIIWISEIMLQQTTVKTVIPYFKKFILNFPNIESLNNSSLDEVLYLWSGLGYYNRARNIYKSAKIITAKYYGIFPSNFSDVIKLPGIGKSTAGAILSLSLNFFFPILDGNVKRVLIRYYGIIGSLKDRIIEKKLWHITEIVTPIHNTGKFNQAMMDIGALICLAKKPKCEICPLSKRCIAKIKQKWENYPLKNTKKIYPIKTSWFTLIQFNNTLWMEKNIEKKIWKNLFCFPSFDTEEKALNWLKEKKINTNTYKKIKPFIHKFSHFILYIYPILIPLSSCLKFCKKNNTGLWYDLKKPQHIGLSKPVQKILENFKKNIF</sequence>
<evidence type="ECO:0000256" key="12">
    <source>
        <dbReference type="ARBA" id="ARBA00023204"/>
    </source>
</evidence>
<dbReference type="InterPro" id="IPR015797">
    <property type="entry name" value="NUDIX_hydrolase-like_dom_sf"/>
</dbReference>
<evidence type="ECO:0000256" key="13">
    <source>
        <dbReference type="ARBA" id="ARBA00023295"/>
    </source>
</evidence>
<protein>
    <recommendedName>
        <fullName evidence="5 14">Adenine DNA glycosylase</fullName>
        <ecNumber evidence="4 14">3.2.2.31</ecNumber>
    </recommendedName>
</protein>
<dbReference type="GO" id="GO:0000701">
    <property type="term" value="F:purine-specific mismatch base pair DNA N-glycosylase activity"/>
    <property type="evidence" value="ECO:0007669"/>
    <property type="project" value="UniProtKB-EC"/>
</dbReference>
<keyword evidence="12" id="KW-0234">DNA repair</keyword>